<feature type="signal peptide" evidence="1">
    <location>
        <begin position="1"/>
        <end position="20"/>
    </location>
</feature>
<proteinExistence type="predicted"/>
<organism evidence="2 3">
    <name type="scientific">Cotesia congregata</name>
    <name type="common">Parasitoid wasp</name>
    <name type="synonym">Apanteles congregatus</name>
    <dbReference type="NCBI Taxonomy" id="51543"/>
    <lineage>
        <taxon>Eukaryota</taxon>
        <taxon>Metazoa</taxon>
        <taxon>Ecdysozoa</taxon>
        <taxon>Arthropoda</taxon>
        <taxon>Hexapoda</taxon>
        <taxon>Insecta</taxon>
        <taxon>Pterygota</taxon>
        <taxon>Neoptera</taxon>
        <taxon>Endopterygota</taxon>
        <taxon>Hymenoptera</taxon>
        <taxon>Apocrita</taxon>
        <taxon>Ichneumonoidea</taxon>
        <taxon>Braconidae</taxon>
        <taxon>Microgastrinae</taxon>
        <taxon>Cotesia</taxon>
    </lineage>
</organism>
<evidence type="ECO:0000313" key="2">
    <source>
        <dbReference type="EMBL" id="CAG5083995.1"/>
    </source>
</evidence>
<keyword evidence="1" id="KW-0732">Signal</keyword>
<keyword evidence="3" id="KW-1185">Reference proteome</keyword>
<dbReference type="Proteomes" id="UP000786811">
    <property type="component" value="Unassembled WGS sequence"/>
</dbReference>
<name>A0A8J2H877_COTCN</name>
<reference evidence="2" key="1">
    <citation type="submission" date="2021-04" db="EMBL/GenBank/DDBJ databases">
        <authorList>
            <person name="Chebbi M.A.C M."/>
        </authorList>
    </citation>
    <scope>NUCLEOTIDE SEQUENCE</scope>
</reference>
<sequence length="36" mass="3918">MKILSIFLVVLVIFAVAVNAKSKSEETTMPSPNIIL</sequence>
<protein>
    <submittedName>
        <fullName evidence="2">Venom protein 15</fullName>
    </submittedName>
</protein>
<feature type="chain" id="PRO_5035311655" evidence="1">
    <location>
        <begin position="21"/>
        <end position="36"/>
    </location>
</feature>
<gene>
    <name evidence="2" type="ORF">HICCMSTLAB_LOCUS3986</name>
</gene>
<evidence type="ECO:0000313" key="3">
    <source>
        <dbReference type="Proteomes" id="UP000786811"/>
    </source>
</evidence>
<accession>A0A8J2H877</accession>
<comment type="caution">
    <text evidence="2">The sequence shown here is derived from an EMBL/GenBank/DDBJ whole genome shotgun (WGS) entry which is preliminary data.</text>
</comment>
<dbReference type="EMBL" id="CAJNRD030001118">
    <property type="protein sequence ID" value="CAG5083995.1"/>
    <property type="molecule type" value="Genomic_DNA"/>
</dbReference>
<dbReference type="AlphaFoldDB" id="A0A8J2H877"/>
<evidence type="ECO:0000256" key="1">
    <source>
        <dbReference type="SAM" id="SignalP"/>
    </source>
</evidence>